<dbReference type="RefSeq" id="WP_209287821.1">
    <property type="nucleotide sequence ID" value="NZ_JACVEW010000015.1"/>
</dbReference>
<evidence type="ECO:0000256" key="1">
    <source>
        <dbReference type="ARBA" id="ARBA00005996"/>
    </source>
</evidence>
<dbReference type="InterPro" id="IPR003787">
    <property type="entry name" value="Sulphur_relay_DsrE/F-like"/>
</dbReference>
<evidence type="ECO:0000313" key="2">
    <source>
        <dbReference type="EMBL" id="MBP0049204.1"/>
    </source>
</evidence>
<gene>
    <name evidence="2" type="primary">tusC</name>
    <name evidence="2" type="ORF">H9C73_10700</name>
</gene>
<dbReference type="Pfam" id="PF02635">
    <property type="entry name" value="DsrE"/>
    <property type="match status" value="1"/>
</dbReference>
<dbReference type="Proteomes" id="UP000810171">
    <property type="component" value="Unassembled WGS sequence"/>
</dbReference>
<dbReference type="InterPro" id="IPR017462">
    <property type="entry name" value="Sulphur_relay_TusC/DsrF"/>
</dbReference>
<dbReference type="NCBIfam" id="NF001238">
    <property type="entry name" value="PRK00211.1"/>
    <property type="match status" value="1"/>
</dbReference>
<dbReference type="PANTHER" id="PTHR38780:SF1">
    <property type="entry name" value="PROTEIN TUSC"/>
    <property type="match status" value="1"/>
</dbReference>
<name>A0ABS3ZBX1_9GAMM</name>
<evidence type="ECO:0000313" key="3">
    <source>
        <dbReference type="Proteomes" id="UP000810171"/>
    </source>
</evidence>
<accession>A0ABS3ZBX1</accession>
<dbReference type="SUPFAM" id="SSF75169">
    <property type="entry name" value="DsrEFH-like"/>
    <property type="match status" value="1"/>
</dbReference>
<dbReference type="NCBIfam" id="TIGR03010">
    <property type="entry name" value="sulf_tusC_dsrF"/>
    <property type="match status" value="1"/>
</dbReference>
<comment type="similarity">
    <text evidence="1">Belongs to the DsrF/TusC family.</text>
</comment>
<proteinExistence type="inferred from homology"/>
<keyword evidence="3" id="KW-1185">Reference proteome</keyword>
<reference evidence="2 3" key="1">
    <citation type="submission" date="2020-09" db="EMBL/GenBank/DDBJ databases">
        <authorList>
            <person name="Tanuku N.R.S."/>
        </authorList>
    </citation>
    <scope>NUCLEOTIDE SEQUENCE [LARGE SCALE GENOMIC DNA]</scope>
    <source>
        <strain evidence="2 3">AK62</strain>
    </source>
</reference>
<dbReference type="Gene3D" id="3.40.1260.10">
    <property type="entry name" value="DsrEFH-like"/>
    <property type="match status" value="1"/>
</dbReference>
<dbReference type="EMBL" id="JACVEW010000015">
    <property type="protein sequence ID" value="MBP0049204.1"/>
    <property type="molecule type" value="Genomic_DNA"/>
</dbReference>
<organism evidence="2 3">
    <name type="scientific">Marinobacterium alkalitolerans</name>
    <dbReference type="NCBI Taxonomy" id="1542925"/>
    <lineage>
        <taxon>Bacteria</taxon>
        <taxon>Pseudomonadati</taxon>
        <taxon>Pseudomonadota</taxon>
        <taxon>Gammaproteobacteria</taxon>
        <taxon>Oceanospirillales</taxon>
        <taxon>Oceanospirillaceae</taxon>
        <taxon>Marinobacterium</taxon>
    </lineage>
</organism>
<dbReference type="InterPro" id="IPR027396">
    <property type="entry name" value="DsrEFH-like"/>
</dbReference>
<protein>
    <submittedName>
        <fullName evidence="2">Sulfurtransferase complex subunit TusC</fullName>
    </submittedName>
</protein>
<sequence>MSKSVLVICRSAPYRSSAARDALDMALSCAVFELPVSLLLLDDAVLQLLPGQQSGAIGEKSVNAMLGALPMYDIDRIYTSLASLAAHGLEAESLDPSPEVLDADELKQLIDGHEVVLTL</sequence>
<comment type="caution">
    <text evidence="2">The sequence shown here is derived from an EMBL/GenBank/DDBJ whole genome shotgun (WGS) entry which is preliminary data.</text>
</comment>
<dbReference type="PANTHER" id="PTHR38780">
    <property type="entry name" value="PROTEIN TUSC"/>
    <property type="match status" value="1"/>
</dbReference>